<dbReference type="SUPFAM" id="SSF102114">
    <property type="entry name" value="Radical SAM enzymes"/>
    <property type="match status" value="1"/>
</dbReference>
<gene>
    <name evidence="1" type="ORF">B1A_00812</name>
</gene>
<dbReference type="AlphaFoldDB" id="T1CDK1"/>
<organism evidence="1">
    <name type="scientific">mine drainage metagenome</name>
    <dbReference type="NCBI Taxonomy" id="410659"/>
    <lineage>
        <taxon>unclassified sequences</taxon>
        <taxon>metagenomes</taxon>
        <taxon>ecological metagenomes</taxon>
    </lineage>
</organism>
<reference evidence="1" key="2">
    <citation type="journal article" date="2014" name="ISME J.">
        <title>Microbial stratification in low pH oxic and suboxic macroscopic growths along an acid mine drainage.</title>
        <authorList>
            <person name="Mendez-Garcia C."/>
            <person name="Mesa V."/>
            <person name="Sprenger R.R."/>
            <person name="Richter M."/>
            <person name="Diez M.S."/>
            <person name="Solano J."/>
            <person name="Bargiela R."/>
            <person name="Golyshina O.V."/>
            <person name="Manteca A."/>
            <person name="Ramos J.L."/>
            <person name="Gallego J.R."/>
            <person name="Llorente I."/>
            <person name="Martins Dos Santos V.A."/>
            <person name="Jensen O.N."/>
            <person name="Pelaez A.I."/>
            <person name="Sanchez J."/>
            <person name="Ferrer M."/>
        </authorList>
    </citation>
    <scope>NUCLEOTIDE SEQUENCE</scope>
</reference>
<name>T1CDK1_9ZZZZ</name>
<evidence type="ECO:0000313" key="1">
    <source>
        <dbReference type="EMBL" id="EQD80517.1"/>
    </source>
</evidence>
<feature type="non-terminal residue" evidence="1">
    <location>
        <position position="100"/>
    </location>
</feature>
<reference evidence="1" key="1">
    <citation type="submission" date="2013-08" db="EMBL/GenBank/DDBJ databases">
        <authorList>
            <person name="Mendez C."/>
            <person name="Richter M."/>
            <person name="Ferrer M."/>
            <person name="Sanchez J."/>
        </authorList>
    </citation>
    <scope>NUCLEOTIDE SEQUENCE</scope>
</reference>
<dbReference type="EMBL" id="AUZX01000614">
    <property type="protein sequence ID" value="EQD80517.1"/>
    <property type="molecule type" value="Genomic_DNA"/>
</dbReference>
<proteinExistence type="predicted"/>
<accession>T1CDK1</accession>
<comment type="caution">
    <text evidence="1">The sequence shown here is derived from an EMBL/GenBank/DDBJ whole genome shotgun (WGS) entry which is preliminary data.</text>
</comment>
<sequence>MTLHAPQAPCFDAELIRRYDVVGPRYTSYPTAPQFHAGFGEAALRAEAHASNDDPIPRDLSVYVHVPFCLSPCFYCGCTRLITRDHAKGEQYLQHLYAEI</sequence>
<dbReference type="InterPro" id="IPR058240">
    <property type="entry name" value="rSAM_sf"/>
</dbReference>
<protein>
    <submittedName>
        <fullName evidence="1">Oxygen-independent coproporphyrinogen III oxidase</fullName>
    </submittedName>
</protein>